<dbReference type="SFLD" id="SFLDS00019">
    <property type="entry name" value="Glutathione_Transferase_(cytos"/>
    <property type="match status" value="1"/>
</dbReference>
<proteinExistence type="inferred from homology"/>
<dbReference type="Gene3D" id="3.40.30.10">
    <property type="entry name" value="Glutaredoxin"/>
    <property type="match status" value="1"/>
</dbReference>
<dbReference type="FunFam" id="3.40.30.10:FF:000039">
    <property type="entry name" value="Glutathione S-transferase domain"/>
    <property type="match status" value="1"/>
</dbReference>
<dbReference type="CDD" id="cd03047">
    <property type="entry name" value="GST_N_2"/>
    <property type="match status" value="1"/>
</dbReference>
<dbReference type="InterPro" id="IPR036249">
    <property type="entry name" value="Thioredoxin-like_sf"/>
</dbReference>
<evidence type="ECO:0000256" key="1">
    <source>
        <dbReference type="ARBA" id="ARBA00007409"/>
    </source>
</evidence>
<evidence type="ECO:0000259" key="3">
    <source>
        <dbReference type="PROSITE" id="PS50404"/>
    </source>
</evidence>
<name>A0A5J5G3U8_9GAMM</name>
<dbReference type="InterPro" id="IPR036282">
    <property type="entry name" value="Glutathione-S-Trfase_C_sf"/>
</dbReference>
<comment type="similarity">
    <text evidence="1">Belongs to the GST superfamily.</text>
</comment>
<evidence type="ECO:0000256" key="2">
    <source>
        <dbReference type="ARBA" id="ARBA00022679"/>
    </source>
</evidence>
<reference evidence="5 6" key="1">
    <citation type="submission" date="2019-09" db="EMBL/GenBank/DDBJ databases">
        <authorList>
            <person name="Li Y."/>
        </authorList>
    </citation>
    <scope>NUCLEOTIDE SEQUENCE [LARGE SCALE GENOMIC DNA]</scope>
    <source>
        <strain evidence="5 6">L3-3HA</strain>
    </source>
</reference>
<sequence>MIKVLGRASSINVRKVLWTCHELDLPFEHEAWGQGALSLSSPEFLAVNPNAMVPVLVDEDLVLWESNTICRYLASVYGDAGRELVPPQPRARAQVEKWMDWQATELNNAWRYAFMALVRKNPAWGDGQAVEASIQNWNRHMTILDAALGQGGPFVCGAAFTLADIVLGLSTHRWYSTPFTRPELPHVARFYQQLCQRPGFLKYGNNGEP</sequence>
<dbReference type="PANTHER" id="PTHR44051:SF19">
    <property type="entry name" value="DISULFIDE-BOND OXIDOREDUCTASE YFCG"/>
    <property type="match status" value="1"/>
</dbReference>
<feature type="domain" description="GST C-terminal" evidence="4">
    <location>
        <begin position="88"/>
        <end position="209"/>
    </location>
</feature>
<dbReference type="InterPro" id="IPR004045">
    <property type="entry name" value="Glutathione_S-Trfase_N"/>
</dbReference>
<dbReference type="Pfam" id="PF13417">
    <property type="entry name" value="GST_N_3"/>
    <property type="match status" value="1"/>
</dbReference>
<gene>
    <name evidence="5" type="ORF">FJU30_08895</name>
</gene>
<feature type="domain" description="GST N-terminal" evidence="3">
    <location>
        <begin position="1"/>
        <end position="81"/>
    </location>
</feature>
<dbReference type="SFLD" id="SFLDG01150">
    <property type="entry name" value="Main.1:_Beta-like"/>
    <property type="match status" value="1"/>
</dbReference>
<organism evidence="5 6">
    <name type="scientific">Affinibrenneria salicis</name>
    <dbReference type="NCBI Taxonomy" id="2590031"/>
    <lineage>
        <taxon>Bacteria</taxon>
        <taxon>Pseudomonadati</taxon>
        <taxon>Pseudomonadota</taxon>
        <taxon>Gammaproteobacteria</taxon>
        <taxon>Enterobacterales</taxon>
        <taxon>Pectobacteriaceae</taxon>
        <taxon>Affinibrenneria</taxon>
    </lineage>
</organism>
<evidence type="ECO:0000313" key="6">
    <source>
        <dbReference type="Proteomes" id="UP000335415"/>
    </source>
</evidence>
<dbReference type="SUPFAM" id="SSF52833">
    <property type="entry name" value="Thioredoxin-like"/>
    <property type="match status" value="1"/>
</dbReference>
<dbReference type="InterPro" id="IPR010987">
    <property type="entry name" value="Glutathione-S-Trfase_C-like"/>
</dbReference>
<keyword evidence="2 5" id="KW-0808">Transferase</keyword>
<dbReference type="InterPro" id="IPR040079">
    <property type="entry name" value="Glutathione_S-Trfase"/>
</dbReference>
<protein>
    <submittedName>
        <fullName evidence="5">Glutathione S-transferase</fullName>
    </submittedName>
</protein>
<evidence type="ECO:0000259" key="4">
    <source>
        <dbReference type="PROSITE" id="PS50405"/>
    </source>
</evidence>
<dbReference type="PANTHER" id="PTHR44051">
    <property type="entry name" value="GLUTATHIONE S-TRANSFERASE-RELATED"/>
    <property type="match status" value="1"/>
</dbReference>
<dbReference type="PROSITE" id="PS50404">
    <property type="entry name" value="GST_NTER"/>
    <property type="match status" value="1"/>
</dbReference>
<dbReference type="OrthoDB" id="5958450at2"/>
<comment type="caution">
    <text evidence="5">The sequence shown here is derived from an EMBL/GenBank/DDBJ whole genome shotgun (WGS) entry which is preliminary data.</text>
</comment>
<dbReference type="Gene3D" id="1.20.1050.10">
    <property type="match status" value="1"/>
</dbReference>
<dbReference type="SUPFAM" id="SSF47616">
    <property type="entry name" value="GST C-terminal domain-like"/>
    <property type="match status" value="1"/>
</dbReference>
<evidence type="ECO:0000313" key="5">
    <source>
        <dbReference type="EMBL" id="KAA9001323.1"/>
    </source>
</evidence>
<dbReference type="EMBL" id="VYKJ01000003">
    <property type="protein sequence ID" value="KAA9001323.1"/>
    <property type="molecule type" value="Genomic_DNA"/>
</dbReference>
<dbReference type="AlphaFoldDB" id="A0A5J5G3U8"/>
<dbReference type="Proteomes" id="UP000335415">
    <property type="component" value="Unassembled WGS sequence"/>
</dbReference>
<dbReference type="PROSITE" id="PS50405">
    <property type="entry name" value="GST_CTER"/>
    <property type="match status" value="1"/>
</dbReference>
<dbReference type="CDD" id="cd03180">
    <property type="entry name" value="GST_C_2"/>
    <property type="match status" value="1"/>
</dbReference>
<dbReference type="RefSeq" id="WP_150434594.1">
    <property type="nucleotide sequence ID" value="NZ_VYKJ01000003.1"/>
</dbReference>
<dbReference type="Pfam" id="PF13410">
    <property type="entry name" value="GST_C_2"/>
    <property type="match status" value="1"/>
</dbReference>
<dbReference type="GO" id="GO:0016740">
    <property type="term" value="F:transferase activity"/>
    <property type="evidence" value="ECO:0007669"/>
    <property type="project" value="UniProtKB-KW"/>
</dbReference>
<keyword evidence="6" id="KW-1185">Reference proteome</keyword>
<dbReference type="SFLD" id="SFLDG00358">
    <property type="entry name" value="Main_(cytGST)"/>
    <property type="match status" value="1"/>
</dbReference>
<accession>A0A5J5G3U8</accession>